<evidence type="ECO:0000256" key="3">
    <source>
        <dbReference type="ARBA" id="ARBA00022692"/>
    </source>
</evidence>
<keyword evidence="5 10" id="KW-1133">Transmembrane helix</keyword>
<dbReference type="Proteomes" id="UP000288805">
    <property type="component" value="Unassembled WGS sequence"/>
</dbReference>
<evidence type="ECO:0000259" key="11">
    <source>
        <dbReference type="Pfam" id="PF01488"/>
    </source>
</evidence>
<evidence type="ECO:0000256" key="9">
    <source>
        <dbReference type="SAM" id="MobiDB-lite"/>
    </source>
</evidence>
<proteinExistence type="inferred from homology"/>
<dbReference type="Pfam" id="PF03911">
    <property type="entry name" value="Sec61_beta"/>
    <property type="match status" value="1"/>
</dbReference>
<evidence type="ECO:0000256" key="1">
    <source>
        <dbReference type="ARBA" id="ARBA00006103"/>
    </source>
</evidence>
<dbReference type="InterPro" id="IPR016482">
    <property type="entry name" value="SecG/Sec61-beta/Sbh"/>
</dbReference>
<name>A0A438CQB6_VITVI</name>
<keyword evidence="6" id="KW-0811">Translocation</keyword>
<dbReference type="Gene3D" id="3.40.50.720">
    <property type="entry name" value="NAD(P)-binding Rossmann-like Domain"/>
    <property type="match status" value="1"/>
</dbReference>
<dbReference type="PANTHER" id="PTHR43120:SF1">
    <property type="entry name" value="GLUTAMYL-TRNA REDUCTASE 1, CHLOROPLASTIC"/>
    <property type="match status" value="1"/>
</dbReference>
<evidence type="ECO:0000313" key="13">
    <source>
        <dbReference type="Proteomes" id="UP000288805"/>
    </source>
</evidence>
<keyword evidence="2" id="KW-0813">Transport</keyword>
<evidence type="ECO:0000313" key="12">
    <source>
        <dbReference type="EMBL" id="RVW25403.1"/>
    </source>
</evidence>
<comment type="subcellular location">
    <subcellularLocation>
        <location evidence="8">Endomembrane system</location>
        <topology evidence="8">Single-pass membrane protein</topology>
    </subcellularLocation>
</comment>
<dbReference type="GO" id="GO:0015031">
    <property type="term" value="P:protein transport"/>
    <property type="evidence" value="ECO:0007669"/>
    <property type="project" value="UniProtKB-KW"/>
</dbReference>
<dbReference type="InterPro" id="IPR006151">
    <property type="entry name" value="Shikm_DH/Glu-tRNA_Rdtase"/>
</dbReference>
<gene>
    <name evidence="12" type="primary">HEMA1_2</name>
    <name evidence="12" type="ORF">CK203_113035</name>
</gene>
<evidence type="ECO:0000256" key="5">
    <source>
        <dbReference type="ARBA" id="ARBA00022989"/>
    </source>
</evidence>
<evidence type="ECO:0000256" key="7">
    <source>
        <dbReference type="ARBA" id="ARBA00023136"/>
    </source>
</evidence>
<reference evidence="12 13" key="1">
    <citation type="journal article" date="2018" name="PLoS Genet.">
        <title>Population sequencing reveals clonal diversity and ancestral inbreeding in the grapevine cultivar Chardonnay.</title>
        <authorList>
            <person name="Roach M.J."/>
            <person name="Johnson D.L."/>
            <person name="Bohlmann J."/>
            <person name="van Vuuren H.J."/>
            <person name="Jones S.J."/>
            <person name="Pretorius I.S."/>
            <person name="Schmidt S.A."/>
            <person name="Borneman A.R."/>
        </authorList>
    </citation>
    <scope>NUCLEOTIDE SEQUENCE [LARGE SCALE GENOMIC DNA]</scope>
    <source>
        <strain evidence="13">cv. Chardonnay</strain>
        <tissue evidence="12">Leaf</tissue>
    </source>
</reference>
<feature type="compositionally biased region" description="Basic and acidic residues" evidence="9">
    <location>
        <begin position="462"/>
        <end position="477"/>
    </location>
</feature>
<comment type="caution">
    <text evidence="12">The sequence shown here is derived from an EMBL/GenBank/DDBJ whole genome shotgun (WGS) entry which is preliminary data.</text>
</comment>
<dbReference type="Pfam" id="PF01488">
    <property type="entry name" value="Shikimate_DH"/>
    <property type="match status" value="1"/>
</dbReference>
<comment type="similarity">
    <text evidence="1">Belongs to the SEC61-beta family.</text>
</comment>
<evidence type="ECO:0000256" key="4">
    <source>
        <dbReference type="ARBA" id="ARBA00022927"/>
    </source>
</evidence>
<feature type="compositionally biased region" description="Polar residues" evidence="9">
    <location>
        <begin position="478"/>
        <end position="492"/>
    </location>
</feature>
<accession>A0A438CQB6</accession>
<keyword evidence="4" id="KW-0653">Protein transport</keyword>
<keyword evidence="3 10" id="KW-0812">Transmembrane</keyword>
<evidence type="ECO:0000256" key="10">
    <source>
        <dbReference type="SAM" id="Phobius"/>
    </source>
</evidence>
<feature type="transmembrane region" description="Helical" evidence="10">
    <location>
        <begin position="347"/>
        <end position="369"/>
    </location>
</feature>
<dbReference type="PANTHER" id="PTHR43120">
    <property type="entry name" value="GLUTAMYL-TRNA REDUCTASE 1, CHLOROPLASTIC"/>
    <property type="match status" value="1"/>
</dbReference>
<sequence length="492" mass="54259">MDENIGNGIILMVNGISIDDYRGGATLGGHVVPLDRLLKDQVVDLRGKPGGDTCKVILQAVMRYFLGLPTAWRLEEQRLPAAWGLLVRELERGKPVSFVGIGGGLKAFIAKQSLAGKGIRALTAFLTFTLETVDASPIESENNEAIKDLLSTDTFPLRLLDDLERGTIPWRAGVKYLADADLVTADSVIQHWECAHYVKRRRPNGSQKRVSSGVVGFGRDISGLFKQTITVGKRVRTETNTTVGAVSVSSHTMELAFMKLSESSYVTTRMLVIGAGTMEKLVIKRLTAKGCTKMVIVNQRLPTELDHSWCWFLHSLDADDDSDGFGSGSSGSNLLRFYTDDPPGLKITPMVVLVTSLCFIGFVIALHVFGEIYRHRIWWSGLIKDLFNVFSNTVTYLSVLDLFLTEHLEVSTELGDYGGSSGSRHSGTQLLETQEEASHTEMKDCSADSFLLNIKLDHHHEENATQSSKIRDSHRCQPNDTELGVSCQSTHR</sequence>
<feature type="domain" description="Quinate/shikimate 5-dehydrogenase/glutamyl-tRNA reductase" evidence="11">
    <location>
        <begin position="264"/>
        <end position="299"/>
    </location>
</feature>
<dbReference type="EMBL" id="QGNW01002093">
    <property type="protein sequence ID" value="RVW25403.1"/>
    <property type="molecule type" value="Genomic_DNA"/>
</dbReference>
<evidence type="ECO:0000256" key="8">
    <source>
        <dbReference type="ARBA" id="ARBA00037847"/>
    </source>
</evidence>
<protein>
    <submittedName>
        <fullName evidence="12">Glutamyl-tRNA reductase 1, chloroplastic</fullName>
    </submittedName>
</protein>
<dbReference type="GO" id="GO:0012505">
    <property type="term" value="C:endomembrane system"/>
    <property type="evidence" value="ECO:0007669"/>
    <property type="project" value="UniProtKB-SubCell"/>
</dbReference>
<organism evidence="12 13">
    <name type="scientific">Vitis vinifera</name>
    <name type="common">Grape</name>
    <dbReference type="NCBI Taxonomy" id="29760"/>
    <lineage>
        <taxon>Eukaryota</taxon>
        <taxon>Viridiplantae</taxon>
        <taxon>Streptophyta</taxon>
        <taxon>Embryophyta</taxon>
        <taxon>Tracheophyta</taxon>
        <taxon>Spermatophyta</taxon>
        <taxon>Magnoliopsida</taxon>
        <taxon>eudicotyledons</taxon>
        <taxon>Gunneridae</taxon>
        <taxon>Pentapetalae</taxon>
        <taxon>rosids</taxon>
        <taxon>Vitales</taxon>
        <taxon>Vitaceae</taxon>
        <taxon>Viteae</taxon>
        <taxon>Vitis</taxon>
    </lineage>
</organism>
<dbReference type="AlphaFoldDB" id="A0A438CQB6"/>
<evidence type="ECO:0000256" key="6">
    <source>
        <dbReference type="ARBA" id="ARBA00023010"/>
    </source>
</evidence>
<evidence type="ECO:0000256" key="2">
    <source>
        <dbReference type="ARBA" id="ARBA00022448"/>
    </source>
</evidence>
<keyword evidence="7 10" id="KW-0472">Membrane</keyword>
<feature type="region of interest" description="Disordered" evidence="9">
    <location>
        <begin position="462"/>
        <end position="492"/>
    </location>
</feature>